<dbReference type="GO" id="GO:0017004">
    <property type="term" value="P:cytochrome complex assembly"/>
    <property type="evidence" value="ECO:0007669"/>
    <property type="project" value="InterPro"/>
</dbReference>
<dbReference type="PROSITE" id="PS51352">
    <property type="entry name" value="THIOREDOXIN_2"/>
    <property type="match status" value="1"/>
</dbReference>
<keyword evidence="2" id="KW-1003">Cell membrane</keyword>
<dbReference type="GO" id="GO:0016491">
    <property type="term" value="F:oxidoreductase activity"/>
    <property type="evidence" value="ECO:0007669"/>
    <property type="project" value="InterPro"/>
</dbReference>
<dbReference type="InterPro" id="IPR013766">
    <property type="entry name" value="Thioredoxin_domain"/>
</dbReference>
<dbReference type="EMBL" id="LBUZ01000056">
    <property type="protein sequence ID" value="KKQ73682.1"/>
    <property type="molecule type" value="Genomic_DNA"/>
</dbReference>
<dbReference type="InterPro" id="IPR000866">
    <property type="entry name" value="AhpC/TSA"/>
</dbReference>
<evidence type="ECO:0000256" key="2">
    <source>
        <dbReference type="ARBA" id="ARBA00022475"/>
    </source>
</evidence>
<dbReference type="Gene3D" id="3.40.30.10">
    <property type="entry name" value="Glutaredoxin"/>
    <property type="match status" value="1"/>
</dbReference>
<dbReference type="AlphaFoldDB" id="A0A0G0K4H1"/>
<evidence type="ECO:0000256" key="3">
    <source>
        <dbReference type="ARBA" id="ARBA00022692"/>
    </source>
</evidence>
<dbReference type="PANTHER" id="PTHR42852">
    <property type="entry name" value="THIOL:DISULFIDE INTERCHANGE PROTEIN DSBE"/>
    <property type="match status" value="1"/>
</dbReference>
<evidence type="ECO:0000259" key="7">
    <source>
        <dbReference type="PROSITE" id="PS51352"/>
    </source>
</evidence>
<gene>
    <name evidence="8" type="ORF">US96_C0056G0008</name>
</gene>
<feature type="transmembrane region" description="Helical" evidence="6">
    <location>
        <begin position="196"/>
        <end position="215"/>
    </location>
</feature>
<feature type="transmembrane region" description="Helical" evidence="6">
    <location>
        <begin position="157"/>
        <end position="176"/>
    </location>
</feature>
<dbReference type="Pfam" id="PF00578">
    <property type="entry name" value="AhpC-TSA"/>
    <property type="match status" value="1"/>
</dbReference>
<dbReference type="Pfam" id="PF17991">
    <property type="entry name" value="Thioredoxin_10"/>
    <property type="match status" value="1"/>
</dbReference>
<protein>
    <recommendedName>
        <fullName evidence="7">Thioredoxin domain-containing protein</fullName>
    </recommendedName>
</protein>
<dbReference type="InterPro" id="IPR036249">
    <property type="entry name" value="Thioredoxin-like_sf"/>
</dbReference>
<comment type="subcellular location">
    <subcellularLocation>
        <location evidence="1">Cell membrane</location>
        <topology evidence="1">Multi-pass membrane protein</topology>
    </subcellularLocation>
</comment>
<evidence type="ECO:0000256" key="6">
    <source>
        <dbReference type="SAM" id="Phobius"/>
    </source>
</evidence>
<dbReference type="PANTHER" id="PTHR42852:SF13">
    <property type="entry name" value="PROTEIN DIPZ"/>
    <property type="match status" value="1"/>
</dbReference>
<name>A0A0G0K4H1_9BACT</name>
<dbReference type="Proteomes" id="UP000034181">
    <property type="component" value="Unassembled WGS sequence"/>
</dbReference>
<evidence type="ECO:0000313" key="8">
    <source>
        <dbReference type="EMBL" id="KKQ73682.1"/>
    </source>
</evidence>
<organism evidence="8 9">
    <name type="scientific">Candidatus Woesebacteria bacterium GW2011_GWB1_38_5b</name>
    <dbReference type="NCBI Taxonomy" id="1618569"/>
    <lineage>
        <taxon>Bacteria</taxon>
        <taxon>Candidatus Woeseibacteriota</taxon>
    </lineage>
</organism>
<evidence type="ECO:0000256" key="4">
    <source>
        <dbReference type="ARBA" id="ARBA00022989"/>
    </source>
</evidence>
<accession>A0A0G0K4H1</accession>
<dbReference type="GO" id="GO:0005886">
    <property type="term" value="C:plasma membrane"/>
    <property type="evidence" value="ECO:0007669"/>
    <property type="project" value="UniProtKB-SubCell"/>
</dbReference>
<dbReference type="Gene3D" id="2.60.120.260">
    <property type="entry name" value="Galactose-binding domain-like"/>
    <property type="match status" value="1"/>
</dbReference>
<proteinExistence type="predicted"/>
<keyword evidence="4 6" id="KW-1133">Transmembrane helix</keyword>
<evidence type="ECO:0000256" key="5">
    <source>
        <dbReference type="ARBA" id="ARBA00023136"/>
    </source>
</evidence>
<feature type="domain" description="Thioredoxin" evidence="7">
    <location>
        <begin position="276"/>
        <end position="421"/>
    </location>
</feature>
<keyword evidence="5 6" id="KW-0472">Membrane</keyword>
<feature type="transmembrane region" description="Helical" evidence="6">
    <location>
        <begin position="77"/>
        <end position="99"/>
    </location>
</feature>
<feature type="transmembrane region" description="Helical" evidence="6">
    <location>
        <begin position="119"/>
        <end position="145"/>
    </location>
</feature>
<comment type="caution">
    <text evidence="8">The sequence shown here is derived from an EMBL/GenBank/DDBJ whole genome shotgun (WGS) entry which is preliminary data.</text>
</comment>
<dbReference type="PATRIC" id="fig|1618569.3.peg.1002"/>
<feature type="transmembrane region" description="Helical" evidence="6">
    <location>
        <begin position="43"/>
        <end position="65"/>
    </location>
</feature>
<dbReference type="InterPro" id="IPR003834">
    <property type="entry name" value="Cyt_c_assmbl_TM_dom"/>
</dbReference>
<reference evidence="8 9" key="1">
    <citation type="journal article" date="2015" name="Nature">
        <title>rRNA introns, odd ribosomes, and small enigmatic genomes across a large radiation of phyla.</title>
        <authorList>
            <person name="Brown C.T."/>
            <person name="Hug L.A."/>
            <person name="Thomas B.C."/>
            <person name="Sharon I."/>
            <person name="Castelle C.J."/>
            <person name="Singh A."/>
            <person name="Wilkins M.J."/>
            <person name="Williams K.H."/>
            <person name="Banfield J.F."/>
        </authorList>
    </citation>
    <scope>NUCLEOTIDE SEQUENCE [LARGE SCALE GENOMIC DNA]</scope>
</reference>
<dbReference type="SUPFAM" id="SSF52833">
    <property type="entry name" value="Thioredoxin-like"/>
    <property type="match status" value="1"/>
</dbReference>
<dbReference type="Pfam" id="PF02683">
    <property type="entry name" value="DsbD_TM"/>
    <property type="match status" value="1"/>
</dbReference>
<evidence type="ECO:0000256" key="1">
    <source>
        <dbReference type="ARBA" id="ARBA00004651"/>
    </source>
</evidence>
<keyword evidence="3 6" id="KW-0812">Transmembrane</keyword>
<evidence type="ECO:0000313" key="9">
    <source>
        <dbReference type="Proteomes" id="UP000034181"/>
    </source>
</evidence>
<sequence length="582" mass="64894">MILLIAFAFLAGIITVLSPCILPILPIILTSSIGGVNTGKSRPIGVVIGFILSFTFFTLFLSTIVRLSGVPVETLRFVSIIVVAGFGISLLVPQFQVLLERLFSKLAGLMPSSQGRTGFGGGLLIGFSVGLLWTPCVGPILASVISLAITGTVTLDAFLITLAYSLGTAIPMFLIMLGGQNALRRVPWLLSNLGHIQKIFGVLMILTAIGIFFNVDRRFQTFVLNTFPQYGTGLTRFEDNELIRNQLDEQSSSTNKKTGNEVKKEDIGKPMFDLTEPKGVKAPEIIPGGVWFNSEPLTLEQLKGKVVIIDFWTYSCINCQRTLPYLRDWNEKYKDKGLVIIGVHAPEFEFEKNEKNVAQAIRDFNLTYPIVQDNDFATWRAYNNRFWPAKYFIDKEGYIRYSHFGEGAYDESEKVIQELLKEAGATDLSSEINNPTYQIQAKTPEIYLGYGRIEHFASPETIKKDTLGTYSTPTNLGSNEVAYEGSWNVMEEYANPQKGSTLTLNFDSKEVFLVMRTKGAPAKVKVYLDNKMQDFGEDNINGVVIVDNDQLYKLINLSTPGRHILRLEFEDNNAELFAFTFG</sequence>
<dbReference type="GO" id="GO:0016209">
    <property type="term" value="F:antioxidant activity"/>
    <property type="evidence" value="ECO:0007669"/>
    <property type="project" value="InterPro"/>
</dbReference>
<dbReference type="CDD" id="cd03012">
    <property type="entry name" value="TlpA_like_DipZ_like"/>
    <property type="match status" value="1"/>
</dbReference>
<dbReference type="InterPro" id="IPR050553">
    <property type="entry name" value="Thioredoxin_ResA/DsbE_sf"/>
</dbReference>
<dbReference type="InterPro" id="IPR041017">
    <property type="entry name" value="Thioredoxin_10"/>
</dbReference>